<evidence type="ECO:0000256" key="3">
    <source>
        <dbReference type="ARBA" id="ARBA00022701"/>
    </source>
</evidence>
<evidence type="ECO:0000256" key="7">
    <source>
        <dbReference type="SAM" id="Coils"/>
    </source>
</evidence>
<protein>
    <submittedName>
        <fullName evidence="10">Dynactin</fullName>
    </submittedName>
</protein>
<reference evidence="10" key="1">
    <citation type="submission" date="2022-12" db="EMBL/GenBank/DDBJ databases">
        <authorList>
            <person name="Petersen C."/>
        </authorList>
    </citation>
    <scope>NUCLEOTIDE SEQUENCE</scope>
    <source>
        <strain evidence="10">IBT 30728</strain>
    </source>
</reference>
<dbReference type="PROSITE" id="PS50245">
    <property type="entry name" value="CAP_GLY_2"/>
    <property type="match status" value="1"/>
</dbReference>
<evidence type="ECO:0000256" key="6">
    <source>
        <dbReference type="ARBA" id="ARBA00023212"/>
    </source>
</evidence>
<keyword evidence="11" id="KW-1185">Reference proteome</keyword>
<keyword evidence="4" id="KW-0243">Dynein</keyword>
<evidence type="ECO:0000256" key="4">
    <source>
        <dbReference type="ARBA" id="ARBA00023017"/>
    </source>
</evidence>
<keyword evidence="5 7" id="KW-0175">Coiled coil</keyword>
<dbReference type="GO" id="GO:0005874">
    <property type="term" value="C:microtubule"/>
    <property type="evidence" value="ECO:0007669"/>
    <property type="project" value="UniProtKB-KW"/>
</dbReference>
<dbReference type="InterPro" id="IPR036859">
    <property type="entry name" value="CAP-Gly_dom_sf"/>
</dbReference>
<dbReference type="SUPFAM" id="SSF56784">
    <property type="entry name" value="HAD-like"/>
    <property type="match status" value="1"/>
</dbReference>
<comment type="subcellular location">
    <subcellularLocation>
        <location evidence="1">Cytoplasm</location>
        <location evidence="1">Cytoskeleton</location>
    </subcellularLocation>
</comment>
<keyword evidence="3" id="KW-0493">Microtubule</keyword>
<dbReference type="Gene3D" id="1.10.150.450">
    <property type="match status" value="1"/>
</dbReference>
<feature type="region of interest" description="Disordered" evidence="8">
    <location>
        <begin position="1461"/>
        <end position="1484"/>
    </location>
</feature>
<comment type="caution">
    <text evidence="10">The sequence shown here is derived from an EMBL/GenBank/DDBJ whole genome shotgun (WGS) entry which is preliminary data.</text>
</comment>
<dbReference type="PANTHER" id="PTHR47438:SF1">
    <property type="entry name" value="PHOSPHATE METABOLISM PROTEIN 8-RELATED"/>
    <property type="match status" value="1"/>
</dbReference>
<dbReference type="InterPro" id="IPR022157">
    <property type="entry name" value="Dynactin"/>
</dbReference>
<dbReference type="InterPro" id="IPR036412">
    <property type="entry name" value="HAD-like_sf"/>
</dbReference>
<keyword evidence="6" id="KW-0963">Cytoplasm</keyword>
<sequence length="1521" mass="171060">MLHQKYYKEYGLAIEGLTRHHKIDPLAFNREVDDALPLGDILKPDPKLRKLLESLDTTKVKPWLLTNAYISHGQRVVKLLGVEDLFEGITYCDYGQLPLVCKPSQEMYAKAEREAGAPNTESCYFVAPANFLKAACRRNLLLLIAMAGQDYSPGTVVVLTDGRQATVRFIGLTHFANGEWIGVELTDPTGKNDGEVQGERYFQCEPGFGMFIRPSAITSTLQQPSRQSKQTARPGSSANTGRQSQAGSNTNIRNSGVSTHTAGKRQSTTAAASQPSVARVSSRPSLRSPTKSPTKQLVSPATSSSRSSAGAAPRTSAVAPNRPRLASTTKSSGSQPGPQLAAPRSSRPSISGPATRTSRSATATSTLSKRPSLRQVTQAKAPDASDTPASQPSEGSADADLPENEDVSPRREETAPLPAQAPVPSPRGSRPSLTATRSMGSRSSITPSAGRPAQNAAAAARELEELQTRLRVMEKKRSDDREKLKMLEQLQVERDKFESIIQKLQAKYQPQQMEITELRKSLKKTHDRLEQLERMEAEHESLMEMATLDREMAEETAEAYKHECETLRLKLEELQLEVEVLREENEEFGQVTSPEERSSQGWLQLEKNNQRLREALVRLRDMTQQQESDLKAQIQELEEDLEEYATVKADYEATKEKLLVAETNVQDLKQQLDTALGAEEMIEELADKNMRYQEEMNELKAAIEDLEALREISDELETTHIETEKQLQDEIDYRDTVFTEQLRKIAHQDETIEDLEYTLSRFRELVTNLQADLEDMRTSQQITEAEASDLNQRSRAMMDLNTKLQASVSKAQTKSIDMEMGRMDAEEAAQHLAIVKLYLPEYYEEEKNSVFALLRFKRVSFKAKMMNNTVRERISEQTSISMHEDIVHAHEVSEQLLWISSICDRFIKYISSCSPEEFGRIRVTLFEMEPVERTLNFWIENLKKNEVSSKKFAVELQRSIALLAHLSESFIPSNPEMFAEELCMRASLCQSYFEHMSAVAAWLKTFIKSKALPSTPAEKSESNEETSYALKQLESFISQARGFKVAMGKVFRSLDDLRSRSLALSNEADEPFQKMETSTKQLSEITRKICESVITLTSDEGRADPFTITEIMEAMSPAADSLSTNDEIPTGSSDSMTLLANKLRELGGALEELDVIAADLSQTTEFERRPFPWISRSEELTSNKAISPDADEEIRRLKNEVHEISTALGVKDNTLEEQSIKIELLESRMREANKKASMVKDLEAKIDEVQTVSAELERTVDVQKKELMSMEAERDDFKARLERMKRISGTAGGSPGKGGLVIDSEASLAAMQENESLRAEVQSLQAAVRFLREESRRANLLDPYSIKRTTEMHAWLDAPLARAAPTPEQKKIQRTALESRDILTHLLKLTKDSRVCDLKSSIAVPPANEKPTPRTGWRPSNSRLRYHTLRQREQYEHWAEWCNEVAHHEREHDRIAATKKERALREQVSRRGHKASIEDPQGAGHGMMGRAWQILGIQNNHDKAPLTREIDIEGVDIVSSD</sequence>
<organism evidence="10 11">
    <name type="scientific">Penicillium diatomitis</name>
    <dbReference type="NCBI Taxonomy" id="2819901"/>
    <lineage>
        <taxon>Eukaryota</taxon>
        <taxon>Fungi</taxon>
        <taxon>Dikarya</taxon>
        <taxon>Ascomycota</taxon>
        <taxon>Pezizomycotina</taxon>
        <taxon>Eurotiomycetes</taxon>
        <taxon>Eurotiomycetidae</taxon>
        <taxon>Eurotiales</taxon>
        <taxon>Aspergillaceae</taxon>
        <taxon>Penicillium</taxon>
    </lineage>
</organism>
<dbReference type="SMART" id="SM01052">
    <property type="entry name" value="CAP_GLY"/>
    <property type="match status" value="1"/>
</dbReference>
<dbReference type="GO" id="GO:0008252">
    <property type="term" value="F:nucleotidase activity"/>
    <property type="evidence" value="ECO:0007669"/>
    <property type="project" value="TreeGrafter"/>
</dbReference>
<dbReference type="PANTHER" id="PTHR47438">
    <property type="entry name" value="PHOSPHATE METABOLISM PROTEIN 8-RELATED"/>
    <property type="match status" value="1"/>
</dbReference>
<feature type="compositionally biased region" description="Polar residues" evidence="8">
    <location>
        <begin position="282"/>
        <end position="297"/>
    </location>
</feature>
<feature type="coiled-coil region" evidence="7">
    <location>
        <begin position="1215"/>
        <end position="1334"/>
    </location>
</feature>
<proteinExistence type="inferred from homology"/>
<evidence type="ECO:0000259" key="9">
    <source>
        <dbReference type="PROSITE" id="PS50245"/>
    </source>
</evidence>
<dbReference type="GO" id="GO:0006206">
    <property type="term" value="P:pyrimidine nucleobase metabolic process"/>
    <property type="evidence" value="ECO:0007669"/>
    <property type="project" value="TreeGrafter"/>
</dbReference>
<feature type="compositionally biased region" description="Polar residues" evidence="8">
    <location>
        <begin position="431"/>
        <end position="447"/>
    </location>
</feature>
<name>A0A9W9XN48_9EURO</name>
<dbReference type="Pfam" id="PF00702">
    <property type="entry name" value="Hydrolase"/>
    <property type="match status" value="1"/>
</dbReference>
<accession>A0A9W9XN48</accession>
<dbReference type="GeneID" id="81621005"/>
<evidence type="ECO:0000313" key="11">
    <source>
        <dbReference type="Proteomes" id="UP001148312"/>
    </source>
</evidence>
<dbReference type="InterPro" id="IPR023214">
    <property type="entry name" value="HAD_sf"/>
</dbReference>
<dbReference type="Gene3D" id="2.30.30.190">
    <property type="entry name" value="CAP Gly-rich-like domain"/>
    <property type="match status" value="1"/>
</dbReference>
<evidence type="ECO:0000256" key="5">
    <source>
        <dbReference type="ARBA" id="ARBA00023054"/>
    </source>
</evidence>
<dbReference type="SUPFAM" id="SSF74924">
    <property type="entry name" value="Cap-Gly domain"/>
    <property type="match status" value="1"/>
</dbReference>
<dbReference type="Pfam" id="PF12455">
    <property type="entry name" value="Dynactin"/>
    <property type="match status" value="1"/>
</dbReference>
<comment type="similarity">
    <text evidence="2">Belongs to the dynactin 150 kDa subunit family.</text>
</comment>
<feature type="compositionally biased region" description="Polar residues" evidence="8">
    <location>
        <begin position="219"/>
        <end position="276"/>
    </location>
</feature>
<evidence type="ECO:0000256" key="8">
    <source>
        <dbReference type="SAM" id="MobiDB-lite"/>
    </source>
</evidence>
<evidence type="ECO:0000256" key="2">
    <source>
        <dbReference type="ARBA" id="ARBA00011010"/>
    </source>
</evidence>
<feature type="domain" description="CAP-Gly" evidence="9">
    <location>
        <begin position="171"/>
        <end position="213"/>
    </location>
</feature>
<feature type="compositionally biased region" description="Polar residues" evidence="8">
    <location>
        <begin position="326"/>
        <end position="337"/>
    </location>
</feature>
<feature type="region of interest" description="Disordered" evidence="8">
    <location>
        <begin position="219"/>
        <end position="462"/>
    </location>
</feature>
<dbReference type="InterPro" id="IPR052791">
    <property type="entry name" value="SSM1_domain"/>
</dbReference>
<dbReference type="GO" id="GO:0030286">
    <property type="term" value="C:dynein complex"/>
    <property type="evidence" value="ECO:0007669"/>
    <property type="project" value="UniProtKB-KW"/>
</dbReference>
<feature type="compositionally biased region" description="Low complexity" evidence="8">
    <location>
        <begin position="354"/>
        <end position="366"/>
    </location>
</feature>
<dbReference type="EMBL" id="JAPWDQ010000001">
    <property type="protein sequence ID" value="KAJ5496036.1"/>
    <property type="molecule type" value="Genomic_DNA"/>
</dbReference>
<feature type="compositionally biased region" description="Low complexity" evidence="8">
    <location>
        <begin position="299"/>
        <end position="317"/>
    </location>
</feature>
<dbReference type="Gene3D" id="3.40.50.1000">
    <property type="entry name" value="HAD superfamily/HAD-like"/>
    <property type="match status" value="1"/>
</dbReference>
<gene>
    <name evidence="10" type="ORF">N7539_001152</name>
</gene>
<dbReference type="Pfam" id="PF01302">
    <property type="entry name" value="CAP_GLY"/>
    <property type="match status" value="1"/>
</dbReference>
<keyword evidence="6" id="KW-0206">Cytoskeleton</keyword>
<reference evidence="10" key="2">
    <citation type="journal article" date="2023" name="IMA Fungus">
        <title>Comparative genomic study of the Penicillium genus elucidates a diverse pangenome and 15 lateral gene transfer events.</title>
        <authorList>
            <person name="Petersen C."/>
            <person name="Sorensen T."/>
            <person name="Nielsen M.R."/>
            <person name="Sondergaard T.E."/>
            <person name="Sorensen J.L."/>
            <person name="Fitzpatrick D.A."/>
            <person name="Frisvad J.C."/>
            <person name="Nielsen K.L."/>
        </authorList>
    </citation>
    <scope>NUCLEOTIDE SEQUENCE</scope>
    <source>
        <strain evidence="10">IBT 30728</strain>
    </source>
</reference>
<dbReference type="InterPro" id="IPR000938">
    <property type="entry name" value="CAP-Gly_domain"/>
</dbReference>
<evidence type="ECO:0000256" key="1">
    <source>
        <dbReference type="ARBA" id="ARBA00004245"/>
    </source>
</evidence>
<dbReference type="GO" id="GO:0009166">
    <property type="term" value="P:nucleotide catabolic process"/>
    <property type="evidence" value="ECO:0007669"/>
    <property type="project" value="TreeGrafter"/>
</dbReference>
<evidence type="ECO:0000313" key="10">
    <source>
        <dbReference type="EMBL" id="KAJ5496036.1"/>
    </source>
</evidence>
<dbReference type="RefSeq" id="XP_056795049.1">
    <property type="nucleotide sequence ID" value="XM_056930756.1"/>
</dbReference>
<dbReference type="Proteomes" id="UP001148312">
    <property type="component" value="Unassembled WGS sequence"/>
</dbReference>